<organism evidence="4 5">
    <name type="scientific">Phycomyces blakesleeanus</name>
    <dbReference type="NCBI Taxonomy" id="4837"/>
    <lineage>
        <taxon>Eukaryota</taxon>
        <taxon>Fungi</taxon>
        <taxon>Fungi incertae sedis</taxon>
        <taxon>Mucoromycota</taxon>
        <taxon>Mucoromycotina</taxon>
        <taxon>Mucoromycetes</taxon>
        <taxon>Mucorales</taxon>
        <taxon>Phycomycetaceae</taxon>
        <taxon>Phycomyces</taxon>
    </lineage>
</organism>
<protein>
    <submittedName>
        <fullName evidence="4">Aspartic peptidase domain-containing protein</fullName>
    </submittedName>
</protein>
<dbReference type="InterPro" id="IPR034164">
    <property type="entry name" value="Pepsin-like_dom"/>
</dbReference>
<comment type="caution">
    <text evidence="4">The sequence shown here is derived from an EMBL/GenBank/DDBJ whole genome shotgun (WGS) entry which is preliminary data.</text>
</comment>
<evidence type="ECO:0000256" key="2">
    <source>
        <dbReference type="SAM" id="SignalP"/>
    </source>
</evidence>
<dbReference type="Pfam" id="PF00026">
    <property type="entry name" value="Asp"/>
    <property type="match status" value="1"/>
</dbReference>
<feature type="domain" description="Peptidase A1" evidence="3">
    <location>
        <begin position="79"/>
        <end position="392"/>
    </location>
</feature>
<gene>
    <name evidence="4" type="ORF">J3Q64DRAFT_1824091</name>
</gene>
<proteinExistence type="inferred from homology"/>
<accession>A0ABR3ARM5</accession>
<evidence type="ECO:0000313" key="5">
    <source>
        <dbReference type="Proteomes" id="UP001448207"/>
    </source>
</evidence>
<dbReference type="Proteomes" id="UP001448207">
    <property type="component" value="Unassembled WGS sequence"/>
</dbReference>
<dbReference type="InterPro" id="IPR001461">
    <property type="entry name" value="Aspartic_peptidase_A1"/>
</dbReference>
<comment type="similarity">
    <text evidence="1">Belongs to the peptidase A1 family.</text>
</comment>
<dbReference type="PANTHER" id="PTHR47966:SF51">
    <property type="entry name" value="BETA-SITE APP-CLEAVING ENZYME, ISOFORM A-RELATED"/>
    <property type="match status" value="1"/>
</dbReference>
<reference evidence="4 5" key="1">
    <citation type="submission" date="2024-04" db="EMBL/GenBank/DDBJ databases">
        <title>Symmetric and asymmetric DNA N6-adenine methylation regulates different biological responses in Mucorales.</title>
        <authorList>
            <consortium name="Lawrence Berkeley National Laboratory"/>
            <person name="Lax C."/>
            <person name="Mondo S.J."/>
            <person name="Osorio-Concepcion M."/>
            <person name="Muszewska A."/>
            <person name="Corrochano-Luque M."/>
            <person name="Gutierrez G."/>
            <person name="Riley R."/>
            <person name="Lipzen A."/>
            <person name="Guo J."/>
            <person name="Hundley H."/>
            <person name="Amirebrahimi M."/>
            <person name="Ng V."/>
            <person name="Lorenzo-Gutierrez D."/>
            <person name="Binder U."/>
            <person name="Yang J."/>
            <person name="Song Y."/>
            <person name="Canovas D."/>
            <person name="Navarro E."/>
            <person name="Freitag M."/>
            <person name="Gabaldon T."/>
            <person name="Grigoriev I.V."/>
            <person name="Corrochano L.M."/>
            <person name="Nicolas F.E."/>
            <person name="Garre V."/>
        </authorList>
    </citation>
    <scope>NUCLEOTIDE SEQUENCE [LARGE SCALE GENOMIC DNA]</scope>
    <source>
        <strain evidence="4 5">L51</strain>
    </source>
</reference>
<evidence type="ECO:0000313" key="4">
    <source>
        <dbReference type="EMBL" id="KAL0080273.1"/>
    </source>
</evidence>
<dbReference type="InterPro" id="IPR021109">
    <property type="entry name" value="Peptidase_aspartic_dom_sf"/>
</dbReference>
<dbReference type="PROSITE" id="PS51767">
    <property type="entry name" value="PEPTIDASE_A1"/>
    <property type="match status" value="1"/>
</dbReference>
<dbReference type="PANTHER" id="PTHR47966">
    <property type="entry name" value="BETA-SITE APP-CLEAVING ENZYME, ISOFORM A-RELATED"/>
    <property type="match status" value="1"/>
</dbReference>
<dbReference type="InterPro" id="IPR033121">
    <property type="entry name" value="PEPTIDASE_A1"/>
</dbReference>
<keyword evidence="2" id="KW-0732">Signal</keyword>
<sequence>MKTSLGTLAIIILLVLDPFQQTFAVNIQLQQGQGPYVSTPARLQRTLAKYGLRGKQTISRLGPTKGVVNMTSAFIDVEYIGIASIGTPPQQFRVSFDTGSADIWIPDNQCIRCGLHNFYDPLQSSTATQENKKWIIKYGDRSAVEGVTVKDTIHLGDIRYPSQRIGLARNETPTLTKDSFLDGIFGLAFPSISRTGLNESAVQTMYRTGAIKSPVVGVWMGRTVADNGAGELIFGGVNPNHFSGRLKYIPIAKKGYWQILMNGVNVNGKEQLEDPLQAYIDTGSTLIILPPALSQSIHGVIPGATYSRDGGWRIPCKIKQDSKGIDISFRLGNHNFPIKVSDIVREIIDENNPSLCYSGVTEAGGGIAILGDTFLKSYYSVFDFEKSRIGFAPSKS</sequence>
<feature type="chain" id="PRO_5046302556" evidence="2">
    <location>
        <begin position="25"/>
        <end position="396"/>
    </location>
</feature>
<dbReference type="EMBL" id="JBCLYO010000020">
    <property type="protein sequence ID" value="KAL0080273.1"/>
    <property type="molecule type" value="Genomic_DNA"/>
</dbReference>
<evidence type="ECO:0000256" key="1">
    <source>
        <dbReference type="ARBA" id="ARBA00007447"/>
    </source>
</evidence>
<dbReference type="PRINTS" id="PR00792">
    <property type="entry name" value="PEPSIN"/>
</dbReference>
<dbReference type="CDD" id="cd05471">
    <property type="entry name" value="pepsin_like"/>
    <property type="match status" value="1"/>
</dbReference>
<evidence type="ECO:0000259" key="3">
    <source>
        <dbReference type="PROSITE" id="PS51767"/>
    </source>
</evidence>
<dbReference type="Gene3D" id="2.40.70.10">
    <property type="entry name" value="Acid Proteases"/>
    <property type="match status" value="2"/>
</dbReference>
<feature type="signal peptide" evidence="2">
    <location>
        <begin position="1"/>
        <end position="24"/>
    </location>
</feature>
<name>A0ABR3ARM5_PHYBL</name>
<keyword evidence="5" id="KW-1185">Reference proteome</keyword>
<dbReference type="SUPFAM" id="SSF50630">
    <property type="entry name" value="Acid proteases"/>
    <property type="match status" value="1"/>
</dbReference>